<dbReference type="RefSeq" id="WP_343993310.1">
    <property type="nucleotide sequence ID" value="NZ_BAAALG010000006.1"/>
</dbReference>
<organism evidence="2 3">
    <name type="scientific">Nocardioides dubius</name>
    <dbReference type="NCBI Taxonomy" id="317019"/>
    <lineage>
        <taxon>Bacteria</taxon>
        <taxon>Bacillati</taxon>
        <taxon>Actinomycetota</taxon>
        <taxon>Actinomycetes</taxon>
        <taxon>Propionibacteriales</taxon>
        <taxon>Nocardioidaceae</taxon>
        <taxon>Nocardioides</taxon>
    </lineage>
</organism>
<evidence type="ECO:0000313" key="2">
    <source>
        <dbReference type="EMBL" id="GAA1099767.1"/>
    </source>
</evidence>
<evidence type="ECO:0000313" key="3">
    <source>
        <dbReference type="Proteomes" id="UP001501581"/>
    </source>
</evidence>
<comment type="caution">
    <text evidence="2">The sequence shown here is derived from an EMBL/GenBank/DDBJ whole genome shotgun (WGS) entry which is preliminary data.</text>
</comment>
<evidence type="ECO:0000256" key="1">
    <source>
        <dbReference type="SAM" id="MobiDB-lite"/>
    </source>
</evidence>
<feature type="region of interest" description="Disordered" evidence="1">
    <location>
        <begin position="27"/>
        <end position="49"/>
    </location>
</feature>
<name>A0ABN1TRM7_9ACTN</name>
<keyword evidence="3" id="KW-1185">Reference proteome</keyword>
<protein>
    <submittedName>
        <fullName evidence="2">Uncharacterized protein</fullName>
    </submittedName>
</protein>
<sequence>MSHNDYLARAEVAYRAERVRNTWGISRRKRNEESYARPINRPLPLEGEN</sequence>
<dbReference type="Proteomes" id="UP001501581">
    <property type="component" value="Unassembled WGS sequence"/>
</dbReference>
<dbReference type="EMBL" id="BAAALG010000006">
    <property type="protein sequence ID" value="GAA1099767.1"/>
    <property type="molecule type" value="Genomic_DNA"/>
</dbReference>
<accession>A0ABN1TRM7</accession>
<reference evidence="2 3" key="1">
    <citation type="journal article" date="2019" name="Int. J. Syst. Evol. Microbiol.">
        <title>The Global Catalogue of Microorganisms (GCM) 10K type strain sequencing project: providing services to taxonomists for standard genome sequencing and annotation.</title>
        <authorList>
            <consortium name="The Broad Institute Genomics Platform"/>
            <consortium name="The Broad Institute Genome Sequencing Center for Infectious Disease"/>
            <person name="Wu L."/>
            <person name="Ma J."/>
        </authorList>
    </citation>
    <scope>NUCLEOTIDE SEQUENCE [LARGE SCALE GENOMIC DNA]</scope>
    <source>
        <strain evidence="2 3">JCM 13008</strain>
    </source>
</reference>
<gene>
    <name evidence="2" type="ORF">GCM10009668_16930</name>
</gene>
<proteinExistence type="predicted"/>